<gene>
    <name evidence="1" type="ORF">MILVUS5_LOCUS23457</name>
</gene>
<accession>A0ACB0KHM4</accession>
<evidence type="ECO:0000313" key="2">
    <source>
        <dbReference type="Proteomes" id="UP001177021"/>
    </source>
</evidence>
<sequence>MPITSQLVLSFCLIQWGVCSYICVGYPLIIDAHNALHKKVLEMVDPRLWR</sequence>
<protein>
    <submittedName>
        <fullName evidence="1">Uncharacterized protein</fullName>
    </submittedName>
</protein>
<dbReference type="EMBL" id="CASHSV030000248">
    <property type="protein sequence ID" value="CAJ2656790.1"/>
    <property type="molecule type" value="Genomic_DNA"/>
</dbReference>
<evidence type="ECO:0000313" key="1">
    <source>
        <dbReference type="EMBL" id="CAJ2656790.1"/>
    </source>
</evidence>
<name>A0ACB0KHM4_TRIPR</name>
<comment type="caution">
    <text evidence="1">The sequence shown here is derived from an EMBL/GenBank/DDBJ whole genome shotgun (WGS) entry which is preliminary data.</text>
</comment>
<dbReference type="Proteomes" id="UP001177021">
    <property type="component" value="Unassembled WGS sequence"/>
</dbReference>
<reference evidence="1" key="1">
    <citation type="submission" date="2023-10" db="EMBL/GenBank/DDBJ databases">
        <authorList>
            <person name="Rodriguez Cubillos JULIANA M."/>
            <person name="De Vega J."/>
        </authorList>
    </citation>
    <scope>NUCLEOTIDE SEQUENCE</scope>
</reference>
<proteinExistence type="predicted"/>
<organism evidence="1 2">
    <name type="scientific">Trifolium pratense</name>
    <name type="common">Red clover</name>
    <dbReference type="NCBI Taxonomy" id="57577"/>
    <lineage>
        <taxon>Eukaryota</taxon>
        <taxon>Viridiplantae</taxon>
        <taxon>Streptophyta</taxon>
        <taxon>Embryophyta</taxon>
        <taxon>Tracheophyta</taxon>
        <taxon>Spermatophyta</taxon>
        <taxon>Magnoliopsida</taxon>
        <taxon>eudicotyledons</taxon>
        <taxon>Gunneridae</taxon>
        <taxon>Pentapetalae</taxon>
        <taxon>rosids</taxon>
        <taxon>fabids</taxon>
        <taxon>Fabales</taxon>
        <taxon>Fabaceae</taxon>
        <taxon>Papilionoideae</taxon>
        <taxon>50 kb inversion clade</taxon>
        <taxon>NPAAA clade</taxon>
        <taxon>Hologalegina</taxon>
        <taxon>IRL clade</taxon>
        <taxon>Trifolieae</taxon>
        <taxon>Trifolium</taxon>
    </lineage>
</organism>
<keyword evidence="2" id="KW-1185">Reference proteome</keyword>